<sequence length="470" mass="52560">MSTIPTKKTKIICTISDANCDVAFIQRLYESGMNVVRINSAHASIEGAQKIVDNVRKVSDKIGIMIDTKGPEVRLTPTEEPDGYLVNDGDWIEVHNGPGKPSSRQVLYTTYEGFVNDVPVGAHVLIDDGAIDLFVTGKDDGKLLCEVQNSGIIKGKKSVNVPNVHISLPALSDKDRAFVHWAIRSDIDFIAHSFVRSRDDLKEIQQILDDNNSHLKIISKIENQQGIDNLYDILSYCYGVMVARGDLGVEIPAERIPLVQQQMIHMCRLRKKPVIIATQMLHSMIENPRPTRAEVTDVANAIFQSTDAIMLSGETANGKYPVEAVKTMNRIAVEAEKTSDISLELNLDRALKPIAAVLAKSLVESTQYLPVKAIIFDTWTGRTGRYLAEFRPKVPIYAMCYNDYTMRELALTYDIYCYKIEIQKSKEEFVRNSIDILAEDGKIEKGDLVAFIGGSFKEELGATYMEFKYV</sequence>
<dbReference type="InterPro" id="IPR018209">
    <property type="entry name" value="Pyrv_Knase_AS"/>
</dbReference>
<evidence type="ECO:0000256" key="1">
    <source>
        <dbReference type="ARBA" id="ARBA00001946"/>
    </source>
</evidence>
<dbReference type="Pfam" id="PF02887">
    <property type="entry name" value="PK_C"/>
    <property type="match status" value="1"/>
</dbReference>
<evidence type="ECO:0000256" key="16">
    <source>
        <dbReference type="RuleBase" id="RU000504"/>
    </source>
</evidence>
<evidence type="ECO:0000256" key="2">
    <source>
        <dbReference type="ARBA" id="ARBA00001958"/>
    </source>
</evidence>
<dbReference type="PANTHER" id="PTHR11817">
    <property type="entry name" value="PYRUVATE KINASE"/>
    <property type="match status" value="1"/>
</dbReference>
<comment type="cofactor">
    <cofactor evidence="1">
        <name>Mg(2+)</name>
        <dbReference type="ChEBI" id="CHEBI:18420"/>
    </cofactor>
</comment>
<dbReference type="PRINTS" id="PR01050">
    <property type="entry name" value="PYRUVTKNASE"/>
</dbReference>
<keyword evidence="13 16" id="KW-0324">Glycolysis</keyword>
<proteinExistence type="inferred from homology"/>
<dbReference type="Pfam" id="PF00224">
    <property type="entry name" value="PK"/>
    <property type="match status" value="1"/>
</dbReference>
<evidence type="ECO:0000256" key="10">
    <source>
        <dbReference type="ARBA" id="ARBA00022777"/>
    </source>
</evidence>
<evidence type="ECO:0000313" key="19">
    <source>
        <dbReference type="EMBL" id="MBO8485560.1"/>
    </source>
</evidence>
<keyword evidence="8" id="KW-0479">Metal-binding</keyword>
<evidence type="ECO:0000256" key="5">
    <source>
        <dbReference type="ARBA" id="ARBA00012142"/>
    </source>
</evidence>
<evidence type="ECO:0000259" key="17">
    <source>
        <dbReference type="Pfam" id="PF00224"/>
    </source>
</evidence>
<reference evidence="19" key="1">
    <citation type="submission" date="2020-10" db="EMBL/GenBank/DDBJ databases">
        <authorList>
            <person name="Gilroy R."/>
        </authorList>
    </citation>
    <scope>NUCLEOTIDE SEQUENCE</scope>
    <source>
        <strain evidence="19">B2-16538</strain>
    </source>
</reference>
<dbReference type="SUPFAM" id="SSF52935">
    <property type="entry name" value="PK C-terminal domain-like"/>
    <property type="match status" value="1"/>
</dbReference>
<dbReference type="AlphaFoldDB" id="A0A9D9J3S6"/>
<keyword evidence="12 16" id="KW-0460">Magnesium</keyword>
<dbReference type="NCBIfam" id="NF004978">
    <property type="entry name" value="PRK06354.1"/>
    <property type="match status" value="1"/>
</dbReference>
<feature type="domain" description="Pyruvate kinase barrel" evidence="17">
    <location>
        <begin position="7"/>
        <end position="325"/>
    </location>
</feature>
<evidence type="ECO:0000256" key="9">
    <source>
        <dbReference type="ARBA" id="ARBA00022741"/>
    </source>
</evidence>
<evidence type="ECO:0000256" key="14">
    <source>
        <dbReference type="ARBA" id="ARBA00023317"/>
    </source>
</evidence>
<evidence type="ECO:0000256" key="15">
    <source>
        <dbReference type="NCBIfam" id="TIGR01064"/>
    </source>
</evidence>
<dbReference type="Gene3D" id="3.20.20.60">
    <property type="entry name" value="Phosphoenolpyruvate-binding domains"/>
    <property type="match status" value="1"/>
</dbReference>
<dbReference type="InterPro" id="IPR015806">
    <property type="entry name" value="Pyrv_Knase_insert_dom_sf"/>
</dbReference>
<dbReference type="GO" id="GO:0016301">
    <property type="term" value="F:kinase activity"/>
    <property type="evidence" value="ECO:0007669"/>
    <property type="project" value="UniProtKB-KW"/>
</dbReference>
<evidence type="ECO:0000256" key="8">
    <source>
        <dbReference type="ARBA" id="ARBA00022723"/>
    </source>
</evidence>
<dbReference type="GO" id="GO:0000287">
    <property type="term" value="F:magnesium ion binding"/>
    <property type="evidence" value="ECO:0007669"/>
    <property type="project" value="UniProtKB-UniRule"/>
</dbReference>
<evidence type="ECO:0000256" key="13">
    <source>
        <dbReference type="ARBA" id="ARBA00023152"/>
    </source>
</evidence>
<dbReference type="InterPro" id="IPR001697">
    <property type="entry name" value="Pyr_Knase"/>
</dbReference>
<comment type="cofactor">
    <cofactor evidence="2">
        <name>K(+)</name>
        <dbReference type="ChEBI" id="CHEBI:29103"/>
    </cofactor>
</comment>
<evidence type="ECO:0000256" key="12">
    <source>
        <dbReference type="ARBA" id="ARBA00022842"/>
    </source>
</evidence>
<evidence type="ECO:0000256" key="11">
    <source>
        <dbReference type="ARBA" id="ARBA00022840"/>
    </source>
</evidence>
<dbReference type="Gene3D" id="3.40.1380.20">
    <property type="entry name" value="Pyruvate kinase, C-terminal domain"/>
    <property type="match status" value="1"/>
</dbReference>
<comment type="catalytic activity">
    <reaction evidence="16">
        <text>pyruvate + ATP = phosphoenolpyruvate + ADP + H(+)</text>
        <dbReference type="Rhea" id="RHEA:18157"/>
        <dbReference type="ChEBI" id="CHEBI:15361"/>
        <dbReference type="ChEBI" id="CHEBI:15378"/>
        <dbReference type="ChEBI" id="CHEBI:30616"/>
        <dbReference type="ChEBI" id="CHEBI:58702"/>
        <dbReference type="ChEBI" id="CHEBI:456216"/>
        <dbReference type="EC" id="2.7.1.40"/>
    </reaction>
</comment>
<dbReference type="SUPFAM" id="SSF51621">
    <property type="entry name" value="Phosphoenolpyruvate/pyruvate domain"/>
    <property type="match status" value="1"/>
</dbReference>
<keyword evidence="14 19" id="KW-0670">Pyruvate</keyword>
<dbReference type="GO" id="GO:0030955">
    <property type="term" value="F:potassium ion binding"/>
    <property type="evidence" value="ECO:0007669"/>
    <property type="project" value="UniProtKB-UniRule"/>
</dbReference>
<protein>
    <recommendedName>
        <fullName evidence="6 15">Pyruvate kinase</fullName>
        <ecNumber evidence="5 15">2.7.1.40</ecNumber>
    </recommendedName>
</protein>
<dbReference type="GO" id="GO:0004743">
    <property type="term" value="F:pyruvate kinase activity"/>
    <property type="evidence" value="ECO:0007669"/>
    <property type="project" value="UniProtKB-UniRule"/>
</dbReference>
<dbReference type="InterPro" id="IPR036918">
    <property type="entry name" value="Pyrv_Knase_C_sf"/>
</dbReference>
<evidence type="ECO:0000259" key="18">
    <source>
        <dbReference type="Pfam" id="PF02887"/>
    </source>
</evidence>
<comment type="similarity">
    <text evidence="4 16">Belongs to the pyruvate kinase family.</text>
</comment>
<evidence type="ECO:0000256" key="3">
    <source>
        <dbReference type="ARBA" id="ARBA00004997"/>
    </source>
</evidence>
<dbReference type="GO" id="GO:0005524">
    <property type="term" value="F:ATP binding"/>
    <property type="evidence" value="ECO:0007669"/>
    <property type="project" value="UniProtKB-KW"/>
</dbReference>
<keyword evidence="9" id="KW-0547">Nucleotide-binding</keyword>
<dbReference type="InterPro" id="IPR015793">
    <property type="entry name" value="Pyrv_Knase_brl"/>
</dbReference>
<evidence type="ECO:0000256" key="7">
    <source>
        <dbReference type="ARBA" id="ARBA00022679"/>
    </source>
</evidence>
<keyword evidence="7 16" id="KW-0808">Transferase</keyword>
<dbReference type="InterPro" id="IPR015813">
    <property type="entry name" value="Pyrv/PenolPyrv_kinase-like_dom"/>
</dbReference>
<dbReference type="Proteomes" id="UP000823750">
    <property type="component" value="Unassembled WGS sequence"/>
</dbReference>
<evidence type="ECO:0000256" key="6">
    <source>
        <dbReference type="ARBA" id="ARBA00018587"/>
    </source>
</evidence>
<keyword evidence="11" id="KW-0067">ATP-binding</keyword>
<dbReference type="Gene3D" id="2.40.33.10">
    <property type="entry name" value="PK beta-barrel domain-like"/>
    <property type="match status" value="1"/>
</dbReference>
<feature type="domain" description="Pyruvate kinase C-terminal" evidence="18">
    <location>
        <begin position="358"/>
        <end position="463"/>
    </location>
</feature>
<organism evidence="19 20">
    <name type="scientific">Candidatus Cryptobacteroides excrementavium</name>
    <dbReference type="NCBI Taxonomy" id="2840759"/>
    <lineage>
        <taxon>Bacteria</taxon>
        <taxon>Pseudomonadati</taxon>
        <taxon>Bacteroidota</taxon>
        <taxon>Bacteroidia</taxon>
        <taxon>Bacteroidales</taxon>
        <taxon>Candidatus Cryptobacteroides</taxon>
    </lineage>
</organism>
<dbReference type="SUPFAM" id="SSF50800">
    <property type="entry name" value="PK beta-barrel domain-like"/>
    <property type="match status" value="1"/>
</dbReference>
<evidence type="ECO:0000313" key="20">
    <source>
        <dbReference type="Proteomes" id="UP000823750"/>
    </source>
</evidence>
<dbReference type="PROSITE" id="PS00110">
    <property type="entry name" value="PYRUVATE_KINASE"/>
    <property type="match status" value="1"/>
</dbReference>
<keyword evidence="10 16" id="KW-0418">Kinase</keyword>
<comment type="pathway">
    <text evidence="3 16">Carbohydrate degradation; glycolysis; pyruvate from D-glyceraldehyde 3-phosphate: step 5/5.</text>
</comment>
<dbReference type="NCBIfam" id="NF004491">
    <property type="entry name" value="PRK05826.1"/>
    <property type="match status" value="1"/>
</dbReference>
<name>A0A9D9J3S6_9BACT</name>
<dbReference type="EMBL" id="JADILX010000069">
    <property type="protein sequence ID" value="MBO8485560.1"/>
    <property type="molecule type" value="Genomic_DNA"/>
</dbReference>
<dbReference type="InterPro" id="IPR015795">
    <property type="entry name" value="Pyrv_Knase_C"/>
</dbReference>
<comment type="caution">
    <text evidence="19">The sequence shown here is derived from an EMBL/GenBank/DDBJ whole genome shotgun (WGS) entry which is preliminary data.</text>
</comment>
<accession>A0A9D9J3S6</accession>
<dbReference type="InterPro" id="IPR011037">
    <property type="entry name" value="Pyrv_Knase-like_insert_dom_sf"/>
</dbReference>
<evidence type="ECO:0000256" key="4">
    <source>
        <dbReference type="ARBA" id="ARBA00008663"/>
    </source>
</evidence>
<dbReference type="InterPro" id="IPR040442">
    <property type="entry name" value="Pyrv_kinase-like_dom_sf"/>
</dbReference>
<dbReference type="FunFam" id="3.20.20.60:FF:000025">
    <property type="entry name" value="Pyruvate kinase"/>
    <property type="match status" value="1"/>
</dbReference>
<dbReference type="NCBIfam" id="TIGR01064">
    <property type="entry name" value="pyruv_kin"/>
    <property type="match status" value="1"/>
</dbReference>
<reference evidence="19" key="2">
    <citation type="journal article" date="2021" name="PeerJ">
        <title>Extensive microbial diversity within the chicken gut microbiome revealed by metagenomics and culture.</title>
        <authorList>
            <person name="Gilroy R."/>
            <person name="Ravi A."/>
            <person name="Getino M."/>
            <person name="Pursley I."/>
            <person name="Horton D.L."/>
            <person name="Alikhan N.F."/>
            <person name="Baker D."/>
            <person name="Gharbi K."/>
            <person name="Hall N."/>
            <person name="Watson M."/>
            <person name="Adriaenssens E.M."/>
            <person name="Foster-Nyarko E."/>
            <person name="Jarju S."/>
            <person name="Secka A."/>
            <person name="Antonio M."/>
            <person name="Oren A."/>
            <person name="Chaudhuri R.R."/>
            <person name="La Ragione R."/>
            <person name="Hildebrand F."/>
            <person name="Pallen M.J."/>
        </authorList>
    </citation>
    <scope>NUCLEOTIDE SEQUENCE</scope>
    <source>
        <strain evidence="19">B2-16538</strain>
    </source>
</reference>
<gene>
    <name evidence="19" type="primary">pyk</name>
    <name evidence="19" type="ORF">IAB78_03945</name>
</gene>
<dbReference type="EC" id="2.7.1.40" evidence="5 15"/>